<sequence length="824" mass="91931">MFKNYFKIALRGFRRHKLFTFINIVGLSIGISAALVIYLIVHFDFTFDKFHKDSDRIYRVTTDYSFSGEVGHNGGVTMALAPALNTEATGIEQVAPFYLYWEVNVQVPNGSNTDSKFKKQGGVIFADEHYFELFDHTWLAGNKKNALKEPNTVVLTTKQAKIYFPKLQYANMLGKQVIYDDSLKTTVTGIIEPFTQNTDFKAHDYISFITGTTDHYIKGNFETAEWGNTNSASQLFIKLLPTASPAVIEKQLNAMLTKHNPPKPEDRGNTQGLHLQPISDIHFDQVYGGFDGVRTASKTTLYGLLVIAAFLLILGCINFINLTTAQASQRAKEIGIRKTMGSRRGQLIMQFLSETFLITFFAVIISVGLAPVILKLFADFVPEGITVNILAQPDLVVFLILLTLLVSGLSGFYPALVLSGYKPVTVLKNQSATNSSKSRNAWLRKSLTVTQFVIAQFFIMATLLVSKQIYYALHKDLGFKKDAIVNISTPFKSINTDKQQVFMNKIRSIPQIELMSIGGAPPSSGSTNSTTVTYKDGKKEIKTDLQQKFADENYLNVYKIKLLAGRNLRPTDTVGAGNIIINNTYARILGFRNPNDAIGKQLGYNGKQKTIIGVVADFYQKSLHAPIKPIAILQPKSNKWNNRTFHIALKPQTAGGTEWKTAIASFESIWKEVYPEDDFEYNFFDDNIAKFYTAEQHTSQLLTWATGLSIFISCLGLLGLAIYTTTQRTKEIGVRKVLGASVAQIVTLLSTELIWLIVLAFVLVTPLAYYAMQKWMEDFADRTTISWWIFALSGGGMLVAALFTLSFQTIKAAIANPVRSLRSE</sequence>
<dbReference type="InterPro" id="IPR050250">
    <property type="entry name" value="Macrolide_Exporter_MacB"/>
</dbReference>
<keyword evidence="3 6" id="KW-0812">Transmembrane</keyword>
<feature type="domain" description="ABC3 transporter permease C-terminal" evidence="7">
    <location>
        <begin position="306"/>
        <end position="421"/>
    </location>
</feature>
<evidence type="ECO:0000313" key="10">
    <source>
        <dbReference type="Proteomes" id="UP000297540"/>
    </source>
</evidence>
<protein>
    <submittedName>
        <fullName evidence="9">FtsX-like permease family protein</fullName>
    </submittedName>
</protein>
<keyword evidence="2" id="KW-1003">Cell membrane</keyword>
<dbReference type="InterPro" id="IPR003838">
    <property type="entry name" value="ABC3_permease_C"/>
</dbReference>
<proteinExistence type="predicted"/>
<dbReference type="PANTHER" id="PTHR30572">
    <property type="entry name" value="MEMBRANE COMPONENT OF TRANSPORTER-RELATED"/>
    <property type="match status" value="1"/>
</dbReference>
<evidence type="ECO:0000256" key="4">
    <source>
        <dbReference type="ARBA" id="ARBA00022989"/>
    </source>
</evidence>
<keyword evidence="4 6" id="KW-1133">Transmembrane helix</keyword>
<dbReference type="GO" id="GO:0005886">
    <property type="term" value="C:plasma membrane"/>
    <property type="evidence" value="ECO:0007669"/>
    <property type="project" value="UniProtKB-SubCell"/>
</dbReference>
<evidence type="ECO:0000256" key="2">
    <source>
        <dbReference type="ARBA" id="ARBA00022475"/>
    </source>
</evidence>
<gene>
    <name evidence="9" type="ORF">E2R66_04710</name>
</gene>
<feature type="transmembrane region" description="Helical" evidence="6">
    <location>
        <begin position="442"/>
        <end position="465"/>
    </location>
</feature>
<feature type="transmembrane region" description="Helical" evidence="6">
    <location>
        <begin position="347"/>
        <end position="377"/>
    </location>
</feature>
<dbReference type="PANTHER" id="PTHR30572:SF18">
    <property type="entry name" value="ABC-TYPE MACROLIDE FAMILY EXPORT SYSTEM PERMEASE COMPONENT 2"/>
    <property type="match status" value="1"/>
</dbReference>
<dbReference type="Pfam" id="PF02687">
    <property type="entry name" value="FtsX"/>
    <property type="match status" value="2"/>
</dbReference>
<comment type="subcellular location">
    <subcellularLocation>
        <location evidence="1">Cell membrane</location>
        <topology evidence="1">Multi-pass membrane protein</topology>
    </subcellularLocation>
</comment>
<feature type="transmembrane region" description="Helical" evidence="6">
    <location>
        <begin position="21"/>
        <end position="41"/>
    </location>
</feature>
<evidence type="ECO:0000256" key="6">
    <source>
        <dbReference type="SAM" id="Phobius"/>
    </source>
</evidence>
<evidence type="ECO:0000256" key="3">
    <source>
        <dbReference type="ARBA" id="ARBA00022692"/>
    </source>
</evidence>
<dbReference type="AlphaFoldDB" id="A0A4Y8SM09"/>
<comment type="caution">
    <text evidence="9">The sequence shown here is derived from an EMBL/GenBank/DDBJ whole genome shotgun (WGS) entry which is preliminary data.</text>
</comment>
<dbReference type="Pfam" id="PF12704">
    <property type="entry name" value="MacB_PCD"/>
    <property type="match status" value="2"/>
</dbReference>
<feature type="domain" description="ABC3 transporter permease C-terminal" evidence="7">
    <location>
        <begin position="707"/>
        <end position="817"/>
    </location>
</feature>
<evidence type="ECO:0000259" key="8">
    <source>
        <dbReference type="Pfam" id="PF12704"/>
    </source>
</evidence>
<keyword evidence="5 6" id="KW-0472">Membrane</keyword>
<name>A0A4Y8SM09_9SPHI</name>
<dbReference type="Proteomes" id="UP000297540">
    <property type="component" value="Unassembled WGS sequence"/>
</dbReference>
<feature type="domain" description="MacB-like periplasmic core" evidence="8">
    <location>
        <begin position="515"/>
        <end position="620"/>
    </location>
</feature>
<accession>A0A4Y8SM09</accession>
<dbReference type="RefSeq" id="WP_133227172.1">
    <property type="nucleotide sequence ID" value="NZ_SOZE01000003.1"/>
</dbReference>
<feature type="transmembrane region" description="Helical" evidence="6">
    <location>
        <begin position="701"/>
        <end position="725"/>
    </location>
</feature>
<evidence type="ECO:0000259" key="7">
    <source>
        <dbReference type="Pfam" id="PF02687"/>
    </source>
</evidence>
<feature type="transmembrane region" description="Helical" evidence="6">
    <location>
        <begin position="785"/>
        <end position="805"/>
    </location>
</feature>
<feature type="transmembrane region" description="Helical" evidence="6">
    <location>
        <begin position="737"/>
        <end position="765"/>
    </location>
</feature>
<evidence type="ECO:0000313" key="9">
    <source>
        <dbReference type="EMBL" id="TFF39671.1"/>
    </source>
</evidence>
<dbReference type="EMBL" id="SOZE01000003">
    <property type="protein sequence ID" value="TFF39671.1"/>
    <property type="molecule type" value="Genomic_DNA"/>
</dbReference>
<keyword evidence="10" id="KW-1185">Reference proteome</keyword>
<dbReference type="GO" id="GO:0022857">
    <property type="term" value="F:transmembrane transporter activity"/>
    <property type="evidence" value="ECO:0007669"/>
    <property type="project" value="TreeGrafter"/>
</dbReference>
<evidence type="ECO:0000256" key="5">
    <source>
        <dbReference type="ARBA" id="ARBA00023136"/>
    </source>
</evidence>
<evidence type="ECO:0000256" key="1">
    <source>
        <dbReference type="ARBA" id="ARBA00004651"/>
    </source>
</evidence>
<feature type="transmembrane region" description="Helical" evidence="6">
    <location>
        <begin position="397"/>
        <end position="421"/>
    </location>
</feature>
<dbReference type="OrthoDB" id="1451596at2"/>
<feature type="domain" description="MacB-like periplasmic core" evidence="8">
    <location>
        <begin position="20"/>
        <end position="254"/>
    </location>
</feature>
<organism evidence="9 10">
    <name type="scientific">Mucilaginibacter psychrotolerans</name>
    <dbReference type="NCBI Taxonomy" id="1524096"/>
    <lineage>
        <taxon>Bacteria</taxon>
        <taxon>Pseudomonadati</taxon>
        <taxon>Bacteroidota</taxon>
        <taxon>Sphingobacteriia</taxon>
        <taxon>Sphingobacteriales</taxon>
        <taxon>Sphingobacteriaceae</taxon>
        <taxon>Mucilaginibacter</taxon>
    </lineage>
</organism>
<reference evidence="9 10" key="1">
    <citation type="journal article" date="2017" name="Int. J. Syst. Evol. Microbiol.">
        <title>Mucilaginibacterpsychrotolerans sp. nov., isolated from peatlands.</title>
        <authorList>
            <person name="Deng Y."/>
            <person name="Shen L."/>
            <person name="Xu B."/>
            <person name="Liu Y."/>
            <person name="Gu Z."/>
            <person name="Liu H."/>
            <person name="Zhou Y."/>
        </authorList>
    </citation>
    <scope>NUCLEOTIDE SEQUENCE [LARGE SCALE GENOMIC DNA]</scope>
    <source>
        <strain evidence="9 10">NH7-4</strain>
    </source>
</reference>
<feature type="transmembrane region" description="Helical" evidence="6">
    <location>
        <begin position="301"/>
        <end position="322"/>
    </location>
</feature>
<dbReference type="InterPro" id="IPR025857">
    <property type="entry name" value="MacB_PCD"/>
</dbReference>